<dbReference type="InterPro" id="IPR036390">
    <property type="entry name" value="WH_DNA-bd_sf"/>
</dbReference>
<accession>A0A7X0H842</accession>
<evidence type="ECO:0000313" key="1">
    <source>
        <dbReference type="EMBL" id="MBB6429861.1"/>
    </source>
</evidence>
<dbReference type="PANTHER" id="PTHR33221:SF2">
    <property type="entry name" value="TRANSCRIPTIONAL REGULATOR"/>
    <property type="match status" value="1"/>
</dbReference>
<comment type="caution">
    <text evidence="1">The sequence shown here is derived from an EMBL/GenBank/DDBJ whole genome shotgun (WGS) entry which is preliminary data.</text>
</comment>
<reference evidence="1 2" key="1">
    <citation type="submission" date="2020-08" db="EMBL/GenBank/DDBJ databases">
        <title>Genomic Encyclopedia of Type Strains, Phase IV (KMG-IV): sequencing the most valuable type-strain genomes for metagenomic binning, comparative biology and taxonomic classification.</title>
        <authorList>
            <person name="Goeker M."/>
        </authorList>
    </citation>
    <scope>NUCLEOTIDE SEQUENCE [LARGE SCALE GENOMIC DNA]</scope>
    <source>
        <strain evidence="1 2">DSM 103725</strain>
    </source>
</reference>
<dbReference type="SUPFAM" id="SSF46785">
    <property type="entry name" value="Winged helix' DNA-binding domain"/>
    <property type="match status" value="1"/>
</dbReference>
<dbReference type="RefSeq" id="WP_184677421.1">
    <property type="nucleotide sequence ID" value="NZ_JACHGY010000001.1"/>
</dbReference>
<keyword evidence="2" id="KW-1185">Reference proteome</keyword>
<dbReference type="Proteomes" id="UP000541810">
    <property type="component" value="Unassembled WGS sequence"/>
</dbReference>
<dbReference type="InterPro" id="IPR036388">
    <property type="entry name" value="WH-like_DNA-bd_sf"/>
</dbReference>
<dbReference type="InterPro" id="IPR000944">
    <property type="entry name" value="Tscrpt_reg_Rrf2"/>
</dbReference>
<dbReference type="AlphaFoldDB" id="A0A7X0H842"/>
<dbReference type="NCBIfam" id="TIGR00738">
    <property type="entry name" value="rrf2_super"/>
    <property type="match status" value="1"/>
</dbReference>
<dbReference type="Pfam" id="PF02082">
    <property type="entry name" value="Rrf2"/>
    <property type="match status" value="1"/>
</dbReference>
<proteinExistence type="predicted"/>
<organism evidence="1 2">
    <name type="scientific">Algisphaera agarilytica</name>
    <dbReference type="NCBI Taxonomy" id="1385975"/>
    <lineage>
        <taxon>Bacteria</taxon>
        <taxon>Pseudomonadati</taxon>
        <taxon>Planctomycetota</taxon>
        <taxon>Phycisphaerae</taxon>
        <taxon>Phycisphaerales</taxon>
        <taxon>Phycisphaeraceae</taxon>
        <taxon>Algisphaera</taxon>
    </lineage>
</organism>
<name>A0A7X0H842_9BACT</name>
<gene>
    <name evidence="1" type="ORF">HNQ40_001667</name>
</gene>
<dbReference type="Gene3D" id="1.10.10.10">
    <property type="entry name" value="Winged helix-like DNA-binding domain superfamily/Winged helix DNA-binding domain"/>
    <property type="match status" value="1"/>
</dbReference>
<dbReference type="GO" id="GO:0003700">
    <property type="term" value="F:DNA-binding transcription factor activity"/>
    <property type="evidence" value="ECO:0007669"/>
    <property type="project" value="TreeGrafter"/>
</dbReference>
<evidence type="ECO:0000313" key="2">
    <source>
        <dbReference type="Proteomes" id="UP000541810"/>
    </source>
</evidence>
<sequence length="153" mass="16660">MLQLTRKTDYALVALADLARRKLDEAGPTSARTIAEAYSMPLPLLMNILKELAQAKLVTSTRGASGGYQIAVEPSRVSMLEVINAIEGPVKLSPCCDQLPIADQGCGREDLCPIHQGINRVHRRIIDFFGQVMLNELIDEQVVTTPLSTSAKS</sequence>
<protein>
    <submittedName>
        <fullName evidence="1">Rrf2 family protein</fullName>
    </submittedName>
</protein>
<dbReference type="PANTHER" id="PTHR33221">
    <property type="entry name" value="WINGED HELIX-TURN-HELIX TRANSCRIPTIONAL REGULATOR, RRF2 FAMILY"/>
    <property type="match status" value="1"/>
</dbReference>
<dbReference type="PROSITE" id="PS51197">
    <property type="entry name" value="HTH_RRF2_2"/>
    <property type="match status" value="1"/>
</dbReference>
<dbReference type="EMBL" id="JACHGY010000001">
    <property type="protein sequence ID" value="MBB6429861.1"/>
    <property type="molecule type" value="Genomic_DNA"/>
</dbReference>
<dbReference type="GO" id="GO:0005829">
    <property type="term" value="C:cytosol"/>
    <property type="evidence" value="ECO:0007669"/>
    <property type="project" value="TreeGrafter"/>
</dbReference>